<dbReference type="OrthoDB" id="2417909at2"/>
<gene>
    <name evidence="2" type="ORF">B1B05_09930</name>
    <name evidence="3" type="ORF">SAMN05443094_104141</name>
</gene>
<dbReference type="STRING" id="1017273.SAMN05443094_104141"/>
<accession>A0A1N6WER8</accession>
<evidence type="ECO:0000313" key="5">
    <source>
        <dbReference type="Proteomes" id="UP000215545"/>
    </source>
</evidence>
<reference evidence="3 4" key="1">
    <citation type="submission" date="2017-01" db="EMBL/GenBank/DDBJ databases">
        <authorList>
            <person name="Mah S.A."/>
            <person name="Swanson W.J."/>
            <person name="Moy G.W."/>
            <person name="Vacquier V.D."/>
        </authorList>
    </citation>
    <scope>NUCLEOTIDE SEQUENCE [LARGE SCALE GENOMIC DNA]</scope>
    <source>
        <strain evidence="3 4">NIO-1016</strain>
    </source>
</reference>
<dbReference type="Proteomes" id="UP000215545">
    <property type="component" value="Unassembled WGS sequence"/>
</dbReference>
<dbReference type="EMBL" id="FTLX01000004">
    <property type="protein sequence ID" value="SIQ88436.1"/>
    <property type="molecule type" value="Genomic_DNA"/>
</dbReference>
<protein>
    <submittedName>
        <fullName evidence="2">Peptidase</fullName>
    </submittedName>
</protein>
<dbReference type="Pfam" id="PF06114">
    <property type="entry name" value="Peptidase_M78"/>
    <property type="match status" value="1"/>
</dbReference>
<name>A0A1N6WER8_9BACI</name>
<evidence type="ECO:0000313" key="4">
    <source>
        <dbReference type="Proteomes" id="UP000186385"/>
    </source>
</evidence>
<proteinExistence type="predicted"/>
<sequence>MRDYHTTTLEDWVTNFYKRLHIMHPKQIKEDEIAQKLYIFIHRKPLPSSFQVIGRYQGITVDSRASIQEQKEMFFHELCHILRHAGRQGRMPAAFRDLQEWDARNFVRYAAIPHHHLRYINFDQVNLSEHIADLFDVSVQLASERIQQIETRARLLAK</sequence>
<dbReference type="InterPro" id="IPR010359">
    <property type="entry name" value="IrrE_HExxH"/>
</dbReference>
<dbReference type="Proteomes" id="UP000186385">
    <property type="component" value="Unassembled WGS sequence"/>
</dbReference>
<reference evidence="2" key="3">
    <citation type="submission" date="2017-03" db="EMBL/GenBank/DDBJ databases">
        <authorList>
            <person name="Dastager S.G."/>
            <person name="Neurgaonkar P.S."/>
            <person name="Dharne M.S."/>
        </authorList>
    </citation>
    <scope>NUCLEOTIDE SEQUENCE</scope>
    <source>
        <strain evidence="2">DSM 25145</strain>
    </source>
</reference>
<evidence type="ECO:0000313" key="3">
    <source>
        <dbReference type="EMBL" id="SIQ88436.1"/>
    </source>
</evidence>
<keyword evidence="5" id="KW-1185">Reference proteome</keyword>
<evidence type="ECO:0000259" key="1">
    <source>
        <dbReference type="Pfam" id="PF06114"/>
    </source>
</evidence>
<dbReference type="RefSeq" id="WP_045850552.1">
    <property type="nucleotide sequence ID" value="NZ_FTLX01000004.1"/>
</dbReference>
<feature type="domain" description="IrrE N-terminal-like" evidence="1">
    <location>
        <begin position="56"/>
        <end position="146"/>
    </location>
</feature>
<evidence type="ECO:0000313" key="2">
    <source>
        <dbReference type="EMBL" id="OXS77916.1"/>
    </source>
</evidence>
<dbReference type="EMBL" id="MWSK01000004">
    <property type="protein sequence ID" value="OXS77916.1"/>
    <property type="molecule type" value="Genomic_DNA"/>
</dbReference>
<reference evidence="5" key="2">
    <citation type="submission" date="2017-03" db="EMBL/GenBank/DDBJ databases">
        <title>Bacillus sp. V-88(T) DSM27956, whole genome shotgun sequencing project.</title>
        <authorList>
            <person name="Dastager S.G."/>
            <person name="Neurgaonkar P.S."/>
            <person name="Dharne M.S."/>
        </authorList>
    </citation>
    <scope>NUCLEOTIDE SEQUENCE [LARGE SCALE GENOMIC DNA]</scope>
    <source>
        <strain evidence="5">DSM 25145</strain>
    </source>
</reference>
<organism evidence="3 4">
    <name type="scientific">Domibacillus enclensis</name>
    <dbReference type="NCBI Taxonomy" id="1017273"/>
    <lineage>
        <taxon>Bacteria</taxon>
        <taxon>Bacillati</taxon>
        <taxon>Bacillota</taxon>
        <taxon>Bacilli</taxon>
        <taxon>Bacillales</taxon>
        <taxon>Bacillaceae</taxon>
        <taxon>Domibacillus</taxon>
    </lineage>
</organism>
<dbReference type="AlphaFoldDB" id="A0A1N6WER8"/>